<gene>
    <name evidence="3" type="ORF">FNF29_00151</name>
</gene>
<proteinExistence type="predicted"/>
<dbReference type="Gene3D" id="1.10.20.70">
    <property type="entry name" value="Transcription termination and cleavage factor, C-terminal domain"/>
    <property type="match status" value="1"/>
</dbReference>
<evidence type="ECO:0000259" key="2">
    <source>
        <dbReference type="Pfam" id="PF14304"/>
    </source>
</evidence>
<comment type="caution">
    <text evidence="3">The sequence shown here is derived from an EMBL/GenBank/DDBJ whole genome shotgun (WGS) entry which is preliminary data.</text>
</comment>
<feature type="region of interest" description="Disordered" evidence="1">
    <location>
        <begin position="1"/>
        <end position="23"/>
    </location>
</feature>
<dbReference type="AlphaFoldDB" id="A0A5A8CX91"/>
<sequence length="85" mass="9119">MAAQVDPRFAAQAPAPAESDGGDRAMIQQILAMTDAEVMALPPAERAQVQNVRDALMLPLAVIQARPAAERDLLLRTRAELQSVV</sequence>
<dbReference type="Pfam" id="PF14304">
    <property type="entry name" value="CSTF_C"/>
    <property type="match status" value="1"/>
</dbReference>
<evidence type="ECO:0000313" key="3">
    <source>
        <dbReference type="EMBL" id="KAA0157575.1"/>
    </source>
</evidence>
<dbReference type="GO" id="GO:0031124">
    <property type="term" value="P:mRNA 3'-end processing"/>
    <property type="evidence" value="ECO:0007669"/>
    <property type="project" value="InterPro"/>
</dbReference>
<dbReference type="InterPro" id="IPR026896">
    <property type="entry name" value="CSTF_C"/>
</dbReference>
<reference evidence="3 4" key="1">
    <citation type="submission" date="2019-07" db="EMBL/GenBank/DDBJ databases">
        <title>Genomes of Cafeteria roenbergensis.</title>
        <authorList>
            <person name="Fischer M.G."/>
            <person name="Hackl T."/>
            <person name="Roman M."/>
        </authorList>
    </citation>
    <scope>NUCLEOTIDE SEQUENCE [LARGE SCALE GENOMIC DNA]</scope>
    <source>
        <strain evidence="3 4">BVI</strain>
    </source>
</reference>
<dbReference type="EMBL" id="VLTN01000001">
    <property type="protein sequence ID" value="KAA0157575.1"/>
    <property type="molecule type" value="Genomic_DNA"/>
</dbReference>
<name>A0A5A8CX91_CAFRO</name>
<organism evidence="3 4">
    <name type="scientific">Cafeteria roenbergensis</name>
    <name type="common">Marine flagellate</name>
    <dbReference type="NCBI Taxonomy" id="33653"/>
    <lineage>
        <taxon>Eukaryota</taxon>
        <taxon>Sar</taxon>
        <taxon>Stramenopiles</taxon>
        <taxon>Bigyra</taxon>
        <taxon>Opalozoa</taxon>
        <taxon>Bicosoecida</taxon>
        <taxon>Cafeteriaceae</taxon>
        <taxon>Cafeteria</taxon>
    </lineage>
</organism>
<feature type="domain" description="Transcription termination and cleavage factor C-terminal" evidence="2">
    <location>
        <begin position="22"/>
        <end position="57"/>
    </location>
</feature>
<keyword evidence="4" id="KW-1185">Reference proteome</keyword>
<evidence type="ECO:0000256" key="1">
    <source>
        <dbReference type="SAM" id="MobiDB-lite"/>
    </source>
</evidence>
<dbReference type="Proteomes" id="UP000323011">
    <property type="component" value="Unassembled WGS sequence"/>
</dbReference>
<evidence type="ECO:0000313" key="4">
    <source>
        <dbReference type="Proteomes" id="UP000323011"/>
    </source>
</evidence>
<accession>A0A5A8CX91</accession>
<dbReference type="InterPro" id="IPR038192">
    <property type="entry name" value="CSTF_C_sf"/>
</dbReference>
<protein>
    <recommendedName>
        <fullName evidence="2">Transcription termination and cleavage factor C-terminal domain-containing protein</fullName>
    </recommendedName>
</protein>